<proteinExistence type="predicted"/>
<evidence type="ECO:0000313" key="3">
    <source>
        <dbReference type="Proteomes" id="UP000629420"/>
    </source>
</evidence>
<accession>A0ABX7DTP1</accession>
<feature type="transmembrane region" description="Helical" evidence="1">
    <location>
        <begin position="227"/>
        <end position="250"/>
    </location>
</feature>
<gene>
    <name evidence="2" type="ORF">JK629_14470</name>
</gene>
<evidence type="ECO:0000256" key="1">
    <source>
        <dbReference type="SAM" id="Phobius"/>
    </source>
</evidence>
<keyword evidence="1" id="KW-1133">Transmembrane helix</keyword>
<reference evidence="2 3" key="1">
    <citation type="submission" date="2021-01" db="EMBL/GenBank/DDBJ databases">
        <title>Aequorivita sp. strain KX20305, a bacterium isolated from the sediment collected at a cold seep field in South China Sea.</title>
        <authorList>
            <person name="Zhang H."/>
            <person name="Li C."/>
        </authorList>
    </citation>
    <scope>NUCLEOTIDE SEQUENCE [LARGE SCALE GENOMIC DNA]</scope>
    <source>
        <strain evidence="2 3">KX20305</strain>
    </source>
</reference>
<sequence>MVRELVYKYFVKEFYSLEINFGDREAEYRILYLKRQASKLNIIEQTIENEEGVFKKLKKDLPLILAFSGKRIINKVVPNETNYLQKILFNKDPDSYYIQEYTKKGNMLLSVARKKDIDEYLDKFKNHNFNILDFSLGPFVLESLTHLFSETKIFSTEDFKYDPLKSELITEADPLVENENHNIGGDTILNTHILAFATFLCYVHPEGFSKNFQDYIDKQSESYSYRIAFGVTAKSVIVLFLILLSISYAVRSHYIGKSTEIQQESLMNSQVLNEIATLTKDRDYKKNIISNSSLGSTDFLSFYISQITLDLPEDILLKRLEVFPSKTSSNPNEKIQIKPNTIIIDGITPSNLSVNEWVNLLDEYKWIQKVELLSYSLEKEEYVFKLNITL</sequence>
<dbReference type="EMBL" id="CP068439">
    <property type="protein sequence ID" value="QQX76509.1"/>
    <property type="molecule type" value="Genomic_DNA"/>
</dbReference>
<dbReference type="RefSeq" id="WP_202336313.1">
    <property type="nucleotide sequence ID" value="NZ_CP068439.1"/>
</dbReference>
<keyword evidence="3" id="KW-1185">Reference proteome</keyword>
<dbReference type="Pfam" id="PF05137">
    <property type="entry name" value="PilN"/>
    <property type="match status" value="1"/>
</dbReference>
<dbReference type="InterPro" id="IPR007813">
    <property type="entry name" value="PilN"/>
</dbReference>
<protein>
    <submittedName>
        <fullName evidence="2">PilN domain-containing protein</fullName>
    </submittedName>
</protein>
<keyword evidence="1" id="KW-0472">Membrane</keyword>
<evidence type="ECO:0000313" key="2">
    <source>
        <dbReference type="EMBL" id="QQX76509.1"/>
    </source>
</evidence>
<name>A0ABX7DTP1_9FLAO</name>
<keyword evidence="1" id="KW-0812">Transmembrane</keyword>
<dbReference type="Proteomes" id="UP000629420">
    <property type="component" value="Chromosome"/>
</dbReference>
<organism evidence="2 3">
    <name type="scientific">Aequorivita iocasae</name>
    <dbReference type="NCBI Taxonomy" id="2803865"/>
    <lineage>
        <taxon>Bacteria</taxon>
        <taxon>Pseudomonadati</taxon>
        <taxon>Bacteroidota</taxon>
        <taxon>Flavobacteriia</taxon>
        <taxon>Flavobacteriales</taxon>
        <taxon>Flavobacteriaceae</taxon>
        <taxon>Aequorivita</taxon>
    </lineage>
</organism>